<evidence type="ECO:0000313" key="4">
    <source>
        <dbReference type="Proteomes" id="UP000182146"/>
    </source>
</evidence>
<dbReference type="InterPro" id="IPR023366">
    <property type="entry name" value="ATP_synth_asu-like_sf"/>
</dbReference>
<dbReference type="SMART" id="SM00060">
    <property type="entry name" value="FN3"/>
    <property type="match status" value="2"/>
</dbReference>
<reference evidence="3 4" key="1">
    <citation type="submission" date="2016-10" db="EMBL/GenBank/DDBJ databases">
        <authorList>
            <person name="de Groot N.N."/>
        </authorList>
    </citation>
    <scope>NUCLEOTIDE SEQUENCE [LARGE SCALE GENOMIC DNA]</scope>
    <source>
        <strain evidence="3 4">DSM 17813</strain>
    </source>
</reference>
<dbReference type="GO" id="GO:0016491">
    <property type="term" value="F:oxidoreductase activity"/>
    <property type="evidence" value="ECO:0007669"/>
    <property type="project" value="TreeGrafter"/>
</dbReference>
<evidence type="ECO:0000313" key="3">
    <source>
        <dbReference type="EMBL" id="SDM95784.1"/>
    </source>
</evidence>
<dbReference type="SUPFAM" id="SSF48695">
    <property type="entry name" value="Multiheme cytochromes"/>
    <property type="match status" value="1"/>
</dbReference>
<protein>
    <recommendedName>
        <fullName evidence="2">Fibronectin type-III domain-containing protein</fullName>
    </recommendedName>
</protein>
<dbReference type="Gene3D" id="2.40.30.20">
    <property type="match status" value="1"/>
</dbReference>
<dbReference type="SUPFAM" id="SSF49265">
    <property type="entry name" value="Fibronectin type III"/>
    <property type="match status" value="2"/>
</dbReference>
<accession>A0A1G9XGD1</accession>
<dbReference type="InterPro" id="IPR013783">
    <property type="entry name" value="Ig-like_fold"/>
</dbReference>
<feature type="non-terminal residue" evidence="3">
    <location>
        <position position="1"/>
    </location>
</feature>
<evidence type="ECO:0000259" key="2">
    <source>
        <dbReference type="PROSITE" id="PS50853"/>
    </source>
</evidence>
<keyword evidence="1" id="KW-0732">Signal</keyword>
<dbReference type="CDD" id="cd00063">
    <property type="entry name" value="FN3"/>
    <property type="match status" value="1"/>
</dbReference>
<evidence type="ECO:0000256" key="1">
    <source>
        <dbReference type="ARBA" id="ARBA00022729"/>
    </source>
</evidence>
<dbReference type="InterPro" id="IPR003961">
    <property type="entry name" value="FN3_dom"/>
</dbReference>
<name>A0A1G9XGD1_9BACT</name>
<sequence>TEPLTYLVYWVPSSQTIDWNNPQATTTATAFHVTGLQNGLDYLFAVRARDASPAQNIDTNAVIRIAIPQSPSENDIFGRMYYAVADSGTNIGGTSTNLSLSCDSSTDFTSHRISLMQPGGYKCSRDRDRNRLRNIKSSGNIVTWVLDSAYTTNTNIHGGSFTLYMRNRESSNTIRVYFDLGYWDNGFVQLDSYTRVLPRRHRGSVKAYFPSEDGKVVTVPEGKRLALRVRKDGSREMEIWFGSKRGTSMLIVYEQEQNLLPDPFSVTTPGSPASGVVPITWNAATDPEGDEVRYDVYGSVDGGQSWPYIIALDEEGTSAQWDTRKDGLALTAPLNSVRVRVGAGDGLMHRILETDPGGLEVGSFHDRRYALTGTFSVDNSVDVTPPAPITDLVAEHRPKVGTVWLYWHAPGDDGMEGRAHQYDIRYQESVPYNSADAIDSEAKWMAATPVVGAPPLPAEPGSSQGFEVLGLNPGKDYFFAVKTADAAGNWSGLSNSPSAKGGLRCGVCHGNPPDDYATMGSHEMHGYTQTDCAKCHGAAAEHYDLQHPGGGIKLAWNNPKKGYFNEAVTHTTLSTDLVEYHDDGVLIYRDATGPGGFNDLTIEMKNVDSGTCFGFNETGVTGCHGSGAPVWGERESVSCALCHGDPDRSNLDYYGRAWEDQTTDTRYGNNEPIYKAAPPINLLGNSDDHSVGQHLRHLNFSYRFTGDQCSLCHMNADHADGTVDVRLHPAAGSQAEWVPPQGGNPGTCLGTSQMRCHGDSPIDPVWAPRSPEPHGPKLVNCNECHGHEGNVFRVGAATPVPEHSATVSSTTNGSGTQTVVPVHSGHSMQAGDRFSKNGRAFYITQTTATSLTLSRPIPGGMTFYAGDVIETRHIPHTSDGGVVRECTWCHVEGHPQGDETAEGRNPEGEETVFIPNFPMVGIDYSSGGIHLRKEINGRGPFHTEAEICWGCHDAQTPRISEWGYSALPKNKKTEGAISGVSLGTTTTVTSSNHGLQTGDSVVIFMPRGRTILNGWAGTITRTGANTFRLDNTNTASIDSNSQTGNFNSTGARWKLASSYDYGLLHNGSGSWGNRTPTSNWITGTWDSPYFPYKTGGVQSTHSANPDVMRPGVDEVAQIRCSYCHDVHDLNLAPGDEFSGRPYLRGSWKGNPYFEDGAPGRFSGYMDLPNNTYRAEYYYTGERDDFGMVPRGSTGMNKMGGYWIDQNSDYPTVTWTLQDSAGLCTLCHGTDVNNMNKFDVDEQGNPDNAWLGVNGHSNAVIGGSGIHRANVYDPDLRKEGNTFNKPGMGYQDTDGYRSDRPERLWGLRNQDEGSTYISDTHRTGTANRYGVYPYAWSTTDGRNRYAYEEFSWGVGRETGPGAAEPMYHRFSCSKCHNPHASRLPRLMITNCLDVSHNKWDDLYADDPDWTSGRYDGNNINWSTSNVMPYTGNDVSGKPRNRQYAYATSAINCHRFVQVNGVVQEPGWNRITPWEENSTWYNNN</sequence>
<dbReference type="EMBL" id="FNGU01000014">
    <property type="protein sequence ID" value="SDM95784.1"/>
    <property type="molecule type" value="Genomic_DNA"/>
</dbReference>
<dbReference type="Proteomes" id="UP000182146">
    <property type="component" value="Unassembled WGS sequence"/>
</dbReference>
<organism evidence="3 4">
    <name type="scientific">Geoalkalibacter ferrihydriticus</name>
    <dbReference type="NCBI Taxonomy" id="392333"/>
    <lineage>
        <taxon>Bacteria</taxon>
        <taxon>Pseudomonadati</taxon>
        <taxon>Thermodesulfobacteriota</taxon>
        <taxon>Desulfuromonadia</taxon>
        <taxon>Desulfuromonadales</taxon>
        <taxon>Geoalkalibacteraceae</taxon>
        <taxon>Geoalkalibacter</taxon>
    </lineage>
</organism>
<dbReference type="PANTHER" id="PTHR35038">
    <property type="entry name" value="DISSIMILATORY SULFITE REDUCTASE SIRA"/>
    <property type="match status" value="1"/>
</dbReference>
<dbReference type="PROSITE" id="PS50853">
    <property type="entry name" value="FN3"/>
    <property type="match status" value="1"/>
</dbReference>
<feature type="domain" description="Fibronectin type-III" evidence="2">
    <location>
        <begin position="1"/>
        <end position="70"/>
    </location>
</feature>
<dbReference type="Gene3D" id="2.60.40.10">
    <property type="entry name" value="Immunoglobulins"/>
    <property type="match status" value="2"/>
</dbReference>
<dbReference type="InterPro" id="IPR051829">
    <property type="entry name" value="Multiheme_Cytochr_ET"/>
</dbReference>
<dbReference type="STRING" id="392333.SAMN05660860_03466"/>
<dbReference type="PANTHER" id="PTHR35038:SF6">
    <property type="entry name" value="SURFACE LOCALIZED DECAHEME CYTOCHROME C LIPOPROTEIN"/>
    <property type="match status" value="1"/>
</dbReference>
<dbReference type="InterPro" id="IPR036280">
    <property type="entry name" value="Multihaem_cyt_sf"/>
</dbReference>
<dbReference type="InterPro" id="IPR036116">
    <property type="entry name" value="FN3_sf"/>
</dbReference>
<proteinExistence type="predicted"/>
<gene>
    <name evidence="3" type="ORF">SAMN05660860_03466</name>
</gene>